<accession>A0ABS7CTQ7</accession>
<proteinExistence type="predicted"/>
<dbReference type="PANTHER" id="PTHR12526">
    <property type="entry name" value="GLYCOSYLTRANSFERASE"/>
    <property type="match status" value="1"/>
</dbReference>
<gene>
    <name evidence="2" type="ORF">K0O23_09040</name>
</gene>
<dbReference type="RefSeq" id="WP_219877100.1">
    <property type="nucleotide sequence ID" value="NZ_JAHYXK010000006.1"/>
</dbReference>
<keyword evidence="3" id="KW-1185">Reference proteome</keyword>
<dbReference type="Proteomes" id="UP000813018">
    <property type="component" value="Unassembled WGS sequence"/>
</dbReference>
<organism evidence="2 3">
    <name type="scientific">Pontibacter aydingkolensis</name>
    <dbReference type="NCBI Taxonomy" id="1911536"/>
    <lineage>
        <taxon>Bacteria</taxon>
        <taxon>Pseudomonadati</taxon>
        <taxon>Bacteroidota</taxon>
        <taxon>Cytophagia</taxon>
        <taxon>Cytophagales</taxon>
        <taxon>Hymenobacteraceae</taxon>
        <taxon>Pontibacter</taxon>
    </lineage>
</organism>
<name>A0ABS7CTQ7_9BACT</name>
<reference evidence="2 3" key="1">
    <citation type="journal article" date="2016" name="Int. J. Syst. Evol. Microbiol.">
        <title>Pontibacter aydingkolensis sp. nov., isolated from soil of a salt lake.</title>
        <authorList>
            <person name="Osman G."/>
            <person name="Zhang T."/>
            <person name="Lou K."/>
            <person name="Gao Y."/>
            <person name="Chang W."/>
            <person name="Lin Q."/>
            <person name="Yang H.M."/>
            <person name="Huo X.D."/>
            <person name="Wang N."/>
        </authorList>
    </citation>
    <scope>NUCLEOTIDE SEQUENCE [LARGE SCALE GENOMIC DNA]</scope>
    <source>
        <strain evidence="2 3">KACC 19255</strain>
    </source>
</reference>
<sequence length="357" mass="40831">MTAKEALLNNIPILISADKSYLRHTKMAELIALGADIHVREDNVPATFVQKLSFKIKCIIPWLNTFIKLKGFRPSLIIVSQRGTYDAASQVMMYNFLTRSKIPFVLISQFHVEHKAKLNDSVIRRARALFNLTHRFYFVSERNRMASEATIGRKIENACIINNPIKLHTEELLWPHEHYYHLACVARINFKVKRQDLIVKLLHSSKWRNRNIKLNLYGEGPDAGALHNLISKLGLDESIKMHGQVENLKEVWTNNHMFILPSVAEGLPLALIEANLLGRPAITTRVGDNERLVKNGITGFLVDDFSEQALDCALEQAWQIRDRWKLLGNNAFHHALQSLDVNIHKTLLSQLIEIANE</sequence>
<protein>
    <submittedName>
        <fullName evidence="2">Glycosyltransferase family 4 protein</fullName>
    </submittedName>
</protein>
<dbReference type="CDD" id="cd03801">
    <property type="entry name" value="GT4_PimA-like"/>
    <property type="match status" value="1"/>
</dbReference>
<evidence type="ECO:0000313" key="3">
    <source>
        <dbReference type="Proteomes" id="UP000813018"/>
    </source>
</evidence>
<feature type="domain" description="Glycosyl transferase family 1" evidence="1">
    <location>
        <begin position="182"/>
        <end position="331"/>
    </location>
</feature>
<comment type="caution">
    <text evidence="2">The sequence shown here is derived from an EMBL/GenBank/DDBJ whole genome shotgun (WGS) entry which is preliminary data.</text>
</comment>
<dbReference type="SUPFAM" id="SSF53756">
    <property type="entry name" value="UDP-Glycosyltransferase/glycogen phosphorylase"/>
    <property type="match status" value="1"/>
</dbReference>
<dbReference type="EMBL" id="JAHYXK010000006">
    <property type="protein sequence ID" value="MBW7467212.1"/>
    <property type="molecule type" value="Genomic_DNA"/>
</dbReference>
<dbReference type="Pfam" id="PF00534">
    <property type="entry name" value="Glycos_transf_1"/>
    <property type="match status" value="1"/>
</dbReference>
<dbReference type="InterPro" id="IPR001296">
    <property type="entry name" value="Glyco_trans_1"/>
</dbReference>
<dbReference type="Gene3D" id="3.40.50.2000">
    <property type="entry name" value="Glycogen Phosphorylase B"/>
    <property type="match status" value="2"/>
</dbReference>
<evidence type="ECO:0000313" key="2">
    <source>
        <dbReference type="EMBL" id="MBW7467212.1"/>
    </source>
</evidence>
<evidence type="ECO:0000259" key="1">
    <source>
        <dbReference type="Pfam" id="PF00534"/>
    </source>
</evidence>